<name>A0A161IQB4_9PROT</name>
<dbReference type="Proteomes" id="UP000077405">
    <property type="component" value="Chromosome"/>
</dbReference>
<proteinExistence type="inferred from homology"/>
<dbReference type="Pfam" id="PF00719">
    <property type="entry name" value="Pyrophosphatase"/>
    <property type="match status" value="1"/>
</dbReference>
<accession>A0A161IQB4</accession>
<comment type="subcellular location">
    <subcellularLocation>
        <location evidence="6">Cytoplasm</location>
    </subcellularLocation>
</comment>
<evidence type="ECO:0000313" key="8">
    <source>
        <dbReference type="Proteomes" id="UP000077405"/>
    </source>
</evidence>
<dbReference type="Gene3D" id="3.90.80.10">
    <property type="entry name" value="Inorganic pyrophosphatase"/>
    <property type="match status" value="1"/>
</dbReference>
<dbReference type="HAMAP" id="MF_00209">
    <property type="entry name" value="Inorganic_PPase"/>
    <property type="match status" value="1"/>
</dbReference>
<comment type="subunit">
    <text evidence="6">Homohexamer.</text>
</comment>
<dbReference type="GO" id="GO:0005737">
    <property type="term" value="C:cytoplasm"/>
    <property type="evidence" value="ECO:0007669"/>
    <property type="project" value="UniProtKB-SubCell"/>
</dbReference>
<dbReference type="KEGG" id="ahu:A6A40_11595"/>
<dbReference type="STRING" id="1226968.A6A40_11595"/>
<comment type="catalytic activity">
    <reaction evidence="6">
        <text>diphosphate + H2O = 2 phosphate + H(+)</text>
        <dbReference type="Rhea" id="RHEA:24576"/>
        <dbReference type="ChEBI" id="CHEBI:15377"/>
        <dbReference type="ChEBI" id="CHEBI:15378"/>
        <dbReference type="ChEBI" id="CHEBI:33019"/>
        <dbReference type="ChEBI" id="CHEBI:43474"/>
        <dbReference type="EC" id="3.6.1.1"/>
    </reaction>
</comment>
<dbReference type="FunFam" id="3.90.80.10:FF:000001">
    <property type="entry name" value="Inorganic pyrophosphatase"/>
    <property type="match status" value="1"/>
</dbReference>
<evidence type="ECO:0000256" key="1">
    <source>
        <dbReference type="ARBA" id="ARBA00001946"/>
    </source>
</evidence>
<dbReference type="InterPro" id="IPR036649">
    <property type="entry name" value="Pyrophosphatase_sf"/>
</dbReference>
<feature type="binding site" evidence="6">
    <location>
        <position position="71"/>
    </location>
    <ligand>
        <name>Mg(2+)</name>
        <dbReference type="ChEBI" id="CHEBI:18420"/>
        <label>1</label>
    </ligand>
</feature>
<feature type="binding site" evidence="6">
    <location>
        <position position="30"/>
    </location>
    <ligand>
        <name>substrate</name>
    </ligand>
</feature>
<comment type="cofactor">
    <cofactor evidence="1 6">
        <name>Mg(2+)</name>
        <dbReference type="ChEBI" id="CHEBI:18420"/>
    </cofactor>
</comment>
<dbReference type="SUPFAM" id="SSF50324">
    <property type="entry name" value="Inorganic pyrophosphatase"/>
    <property type="match status" value="1"/>
</dbReference>
<dbReference type="AlphaFoldDB" id="A0A161IQB4"/>
<dbReference type="CDD" id="cd00412">
    <property type="entry name" value="pyrophosphatase"/>
    <property type="match status" value="1"/>
</dbReference>
<dbReference type="PANTHER" id="PTHR10286">
    <property type="entry name" value="INORGANIC PYROPHOSPHATASE"/>
    <property type="match status" value="1"/>
</dbReference>
<dbReference type="GO" id="GO:0006796">
    <property type="term" value="P:phosphate-containing compound metabolic process"/>
    <property type="evidence" value="ECO:0007669"/>
    <property type="project" value="InterPro"/>
</dbReference>
<sequence length="185" mass="20372">MDLSKLAAGKNAPWDVNVVIEIPIGGQPVKYEVDKESGAVFVDRFLHTAMFYPCNYGFIPHTLSGDGDPVDVCVVGQHGVVPGAVLRSRPIGVLYMEDEAGEDEKLLAVPVDKLHPFYTDVKNYTDLPSIVIEQIAHFFEHYKDLEKNKWVKVRGWGNAEEAAKKIEEGLARALEANKGTPGPVV</sequence>
<evidence type="ECO:0000256" key="2">
    <source>
        <dbReference type="ARBA" id="ARBA00022490"/>
    </source>
</evidence>
<keyword evidence="4 6" id="KW-0378">Hydrolase</keyword>
<feature type="binding site" evidence="6">
    <location>
        <position position="103"/>
    </location>
    <ligand>
        <name>Mg(2+)</name>
        <dbReference type="ChEBI" id="CHEBI:18420"/>
        <label>1</label>
    </ligand>
</feature>
<evidence type="ECO:0000313" key="7">
    <source>
        <dbReference type="EMBL" id="ANC92491.1"/>
    </source>
</evidence>
<feature type="binding site" evidence="6">
    <location>
        <position position="142"/>
    </location>
    <ligand>
        <name>substrate</name>
    </ligand>
</feature>
<dbReference type="GO" id="GO:0004427">
    <property type="term" value="F:inorganic diphosphate phosphatase activity"/>
    <property type="evidence" value="ECO:0007669"/>
    <property type="project" value="UniProtKB-UniRule"/>
</dbReference>
<dbReference type="EMBL" id="CP015285">
    <property type="protein sequence ID" value="ANC92491.1"/>
    <property type="molecule type" value="Genomic_DNA"/>
</dbReference>
<comment type="similarity">
    <text evidence="6">Belongs to the PPase family.</text>
</comment>
<evidence type="ECO:0000256" key="5">
    <source>
        <dbReference type="ARBA" id="ARBA00022842"/>
    </source>
</evidence>
<reference evidence="7 8" key="1">
    <citation type="journal article" date="2013" name="Int. J. Syst. Evol. Microbiol.">
        <title>Azospirillum humicireducens sp. nov., a nitrogen-fixing bacterium isolated from a microbial fuel cell.</title>
        <authorList>
            <person name="Zhou S."/>
            <person name="Han L."/>
            <person name="Wang Y."/>
            <person name="Yang G."/>
            <person name="Zhuang L."/>
            <person name="Hu P."/>
        </authorList>
    </citation>
    <scope>NUCLEOTIDE SEQUENCE [LARGE SCALE GENOMIC DNA]</scope>
    <source>
        <strain evidence="7 8">SgZ-5</strain>
    </source>
</reference>
<feature type="binding site" evidence="6">
    <location>
        <position position="71"/>
    </location>
    <ligand>
        <name>Mg(2+)</name>
        <dbReference type="ChEBI" id="CHEBI:18420"/>
        <label>2</label>
    </ligand>
</feature>
<dbReference type="OrthoDB" id="5187599at2"/>
<keyword evidence="5 6" id="KW-0460">Magnesium</keyword>
<feature type="binding site" evidence="6">
    <location>
        <position position="44"/>
    </location>
    <ligand>
        <name>substrate</name>
    </ligand>
</feature>
<keyword evidence="2 6" id="KW-0963">Cytoplasm</keyword>
<feature type="binding site" evidence="6">
    <location>
        <position position="56"/>
    </location>
    <ligand>
        <name>substrate</name>
    </ligand>
</feature>
<dbReference type="PROSITE" id="PS00387">
    <property type="entry name" value="PPASE"/>
    <property type="match status" value="1"/>
</dbReference>
<organism evidence="7 8">
    <name type="scientific">Azospirillum humicireducens</name>
    <dbReference type="NCBI Taxonomy" id="1226968"/>
    <lineage>
        <taxon>Bacteria</taxon>
        <taxon>Pseudomonadati</taxon>
        <taxon>Pseudomonadota</taxon>
        <taxon>Alphaproteobacteria</taxon>
        <taxon>Rhodospirillales</taxon>
        <taxon>Azospirillaceae</taxon>
        <taxon>Azospirillum</taxon>
    </lineage>
</organism>
<feature type="binding site" evidence="6">
    <location>
        <position position="66"/>
    </location>
    <ligand>
        <name>Mg(2+)</name>
        <dbReference type="ChEBI" id="CHEBI:18420"/>
        <label>1</label>
    </ligand>
</feature>
<dbReference type="GO" id="GO:0000287">
    <property type="term" value="F:magnesium ion binding"/>
    <property type="evidence" value="ECO:0007669"/>
    <property type="project" value="UniProtKB-UniRule"/>
</dbReference>
<comment type="function">
    <text evidence="6">Catalyzes the hydrolysis of inorganic pyrophosphate (PPi) forming two phosphate ions.</text>
</comment>
<gene>
    <name evidence="6" type="primary">ppa</name>
    <name evidence="7" type="ORF">A6A40_11595</name>
</gene>
<dbReference type="InterPro" id="IPR008162">
    <property type="entry name" value="Pyrophosphatase"/>
</dbReference>
<evidence type="ECO:0000256" key="4">
    <source>
        <dbReference type="ARBA" id="ARBA00022801"/>
    </source>
</evidence>
<dbReference type="NCBIfam" id="NF002317">
    <property type="entry name" value="PRK01250.1"/>
    <property type="match status" value="1"/>
</dbReference>
<protein>
    <recommendedName>
        <fullName evidence="6">Inorganic pyrophosphatase</fullName>
        <ecNumber evidence="6">3.6.1.1</ecNumber>
    </recommendedName>
    <alternativeName>
        <fullName evidence="6">Pyrophosphate phospho-hydrolase</fullName>
        <shortName evidence="6">PPase</shortName>
    </alternativeName>
</protein>
<keyword evidence="3 6" id="KW-0479">Metal-binding</keyword>
<dbReference type="EC" id="3.6.1.1" evidence="6"/>
<evidence type="ECO:0000256" key="6">
    <source>
        <dbReference type="HAMAP-Rule" id="MF_00209"/>
    </source>
</evidence>
<dbReference type="RefSeq" id="WP_063635544.1">
    <property type="nucleotide sequence ID" value="NZ_CP015285.1"/>
</dbReference>
<keyword evidence="8" id="KW-1185">Reference proteome</keyword>
<evidence type="ECO:0000256" key="3">
    <source>
        <dbReference type="ARBA" id="ARBA00022723"/>
    </source>
</evidence>